<organism evidence="3 4">
    <name type="scientific">Nocardioides psychrotolerans</name>
    <dbReference type="NCBI Taxonomy" id="1005945"/>
    <lineage>
        <taxon>Bacteria</taxon>
        <taxon>Bacillati</taxon>
        <taxon>Actinomycetota</taxon>
        <taxon>Actinomycetes</taxon>
        <taxon>Propionibacteriales</taxon>
        <taxon>Nocardioidaceae</taxon>
        <taxon>Nocardioides</taxon>
    </lineage>
</organism>
<dbReference type="STRING" id="1005945.SAMN05216561_11516"/>
<reference evidence="3 4" key="1">
    <citation type="submission" date="2016-10" db="EMBL/GenBank/DDBJ databases">
        <authorList>
            <person name="de Groot N.N."/>
        </authorList>
    </citation>
    <scope>NUCLEOTIDE SEQUENCE [LARGE SCALE GENOMIC DNA]</scope>
    <source>
        <strain evidence="3 4">CGMCC 1.11156</strain>
    </source>
</reference>
<sequence length="150" mass="15688">MSAARARDERGSSIVLICGFAVFLLMTIAMVIDASAAYLQRQSLDTLADGAALRGADLGATGTDVYEGGVSQDRLELTEAQAREAVRSYLTDVGAHRRFPGLSYDVRVEATRVVVDLRAPLDLPLTVPGSPDRPVVGATGSAVVAPDEAG</sequence>
<keyword evidence="1" id="KW-1133">Transmembrane helix</keyword>
<evidence type="ECO:0000313" key="3">
    <source>
        <dbReference type="EMBL" id="SFI93441.1"/>
    </source>
</evidence>
<feature type="transmembrane region" description="Helical" evidence="1">
    <location>
        <begin position="12"/>
        <end position="32"/>
    </location>
</feature>
<dbReference type="OrthoDB" id="3789668at2"/>
<accession>A0A1I3M8W0</accession>
<keyword evidence="4" id="KW-1185">Reference proteome</keyword>
<proteinExistence type="predicted"/>
<protein>
    <submittedName>
        <fullName evidence="3">Putative Flp pilus-assembly TadE/G-like</fullName>
    </submittedName>
</protein>
<dbReference type="Proteomes" id="UP000198649">
    <property type="component" value="Unassembled WGS sequence"/>
</dbReference>
<evidence type="ECO:0000313" key="4">
    <source>
        <dbReference type="Proteomes" id="UP000198649"/>
    </source>
</evidence>
<evidence type="ECO:0000256" key="1">
    <source>
        <dbReference type="SAM" id="Phobius"/>
    </source>
</evidence>
<dbReference type="RefSeq" id="WP_091115650.1">
    <property type="nucleotide sequence ID" value="NZ_BKAF01000051.1"/>
</dbReference>
<keyword evidence="1" id="KW-0812">Transmembrane</keyword>
<evidence type="ECO:0000259" key="2">
    <source>
        <dbReference type="Pfam" id="PF13400"/>
    </source>
</evidence>
<name>A0A1I3M8W0_9ACTN</name>
<feature type="domain" description="Putative Flp pilus-assembly TadG-like N-terminal" evidence="2">
    <location>
        <begin position="11"/>
        <end position="56"/>
    </location>
</feature>
<gene>
    <name evidence="3" type="ORF">SAMN05216561_11516</name>
</gene>
<keyword evidence="1" id="KW-0472">Membrane</keyword>
<dbReference type="AlphaFoldDB" id="A0A1I3M8W0"/>
<dbReference type="EMBL" id="FOQG01000015">
    <property type="protein sequence ID" value="SFI93441.1"/>
    <property type="molecule type" value="Genomic_DNA"/>
</dbReference>
<dbReference type="InterPro" id="IPR028087">
    <property type="entry name" value="Tad_N"/>
</dbReference>
<dbReference type="Pfam" id="PF13400">
    <property type="entry name" value="Tad"/>
    <property type="match status" value="1"/>
</dbReference>